<dbReference type="GO" id="GO:0006355">
    <property type="term" value="P:regulation of DNA-templated transcription"/>
    <property type="evidence" value="ECO:0007669"/>
    <property type="project" value="InterPro"/>
</dbReference>
<comment type="caution">
    <text evidence="7">The sequence shown here is derived from an EMBL/GenBank/DDBJ whole genome shotgun (WGS) entry which is preliminary data.</text>
</comment>
<evidence type="ECO:0000313" key="8">
    <source>
        <dbReference type="Proteomes" id="UP000553209"/>
    </source>
</evidence>
<feature type="DNA-binding region" description="OmpR/PhoB-type" evidence="3">
    <location>
        <begin position="136"/>
        <end position="235"/>
    </location>
</feature>
<evidence type="ECO:0000256" key="4">
    <source>
        <dbReference type="SAM" id="MobiDB-lite"/>
    </source>
</evidence>
<dbReference type="SUPFAM" id="SSF52172">
    <property type="entry name" value="CheY-like"/>
    <property type="match status" value="1"/>
</dbReference>
<keyword evidence="1 3" id="KW-0238">DNA-binding</keyword>
<sequence length="273" mass="29708">MDTDTGTGADRAPSVLVVDDDPLILRTLEVNLRARGYTAYLADTGERALRLVARHRPDLLLLDLGLSGMDGLEVLRGLRGWTDVPVVVLSGRDTESMKVQALDLGADDYVIKPFGMDELFARVRAAMRRSAVPEYEAAVATADFTVDLAAKQVLRGGEPVRLTPRQWHIVEVLARNPDRLVTHKHLLNEVWGPSYGRETNYLRVFMTKIRQRLEPDPPRPRYFLTEPGLGYRFRPGGGGAAGGGVAAGEPGAEGRESGAGGLDAGPEDREGGR</sequence>
<dbReference type="EMBL" id="JAAXPG010000012">
    <property type="protein sequence ID" value="NKY98829.1"/>
    <property type="molecule type" value="Genomic_DNA"/>
</dbReference>
<keyword evidence="2" id="KW-0597">Phosphoprotein</keyword>
<evidence type="ECO:0000256" key="1">
    <source>
        <dbReference type="ARBA" id="ARBA00023125"/>
    </source>
</evidence>
<dbReference type="AlphaFoldDB" id="A0A7X6RQI6"/>
<evidence type="ECO:0000313" key="7">
    <source>
        <dbReference type="EMBL" id="NKY98829.1"/>
    </source>
</evidence>
<dbReference type="InterPro" id="IPR039420">
    <property type="entry name" value="WalR-like"/>
</dbReference>
<evidence type="ECO:0000256" key="3">
    <source>
        <dbReference type="PROSITE-ProRule" id="PRU01091"/>
    </source>
</evidence>
<feature type="modified residue" description="4-aspartylphosphate" evidence="2">
    <location>
        <position position="63"/>
    </location>
</feature>
<proteinExistence type="predicted"/>
<evidence type="ECO:0000259" key="6">
    <source>
        <dbReference type="PROSITE" id="PS51755"/>
    </source>
</evidence>
<dbReference type="GO" id="GO:0000156">
    <property type="term" value="F:phosphorelay response regulator activity"/>
    <property type="evidence" value="ECO:0007669"/>
    <property type="project" value="TreeGrafter"/>
</dbReference>
<dbReference type="GO" id="GO:0000976">
    <property type="term" value="F:transcription cis-regulatory region binding"/>
    <property type="evidence" value="ECO:0007669"/>
    <property type="project" value="TreeGrafter"/>
</dbReference>
<keyword evidence="8" id="KW-1185">Reference proteome</keyword>
<evidence type="ECO:0000259" key="5">
    <source>
        <dbReference type="PROSITE" id="PS50110"/>
    </source>
</evidence>
<accession>A0A7X6RQI6</accession>
<dbReference type="SMART" id="SM00862">
    <property type="entry name" value="Trans_reg_C"/>
    <property type="match status" value="1"/>
</dbReference>
<feature type="region of interest" description="Disordered" evidence="4">
    <location>
        <begin position="233"/>
        <end position="273"/>
    </location>
</feature>
<feature type="domain" description="Response regulatory" evidence="5">
    <location>
        <begin position="14"/>
        <end position="127"/>
    </location>
</feature>
<dbReference type="PANTHER" id="PTHR48111">
    <property type="entry name" value="REGULATOR OF RPOS"/>
    <property type="match status" value="1"/>
</dbReference>
<protein>
    <submittedName>
        <fullName evidence="7">Response regulator</fullName>
    </submittedName>
</protein>
<reference evidence="7 8" key="1">
    <citation type="submission" date="2020-04" db="EMBL/GenBank/DDBJ databases">
        <title>MicrobeNet Type strains.</title>
        <authorList>
            <person name="Nicholson A.C."/>
        </authorList>
    </citation>
    <scope>NUCLEOTIDE SEQUENCE [LARGE SCALE GENOMIC DNA]</scope>
    <source>
        <strain evidence="7 8">ATCC 23612</strain>
    </source>
</reference>
<organism evidence="7 8">
    <name type="scientific">Nocardiopsis alborubida</name>
    <dbReference type="NCBI Taxonomy" id="146802"/>
    <lineage>
        <taxon>Bacteria</taxon>
        <taxon>Bacillati</taxon>
        <taxon>Actinomycetota</taxon>
        <taxon>Actinomycetes</taxon>
        <taxon>Streptosporangiales</taxon>
        <taxon>Nocardiopsidaceae</taxon>
        <taxon>Nocardiopsis</taxon>
    </lineage>
</organism>
<dbReference type="SMART" id="SM00448">
    <property type="entry name" value="REC"/>
    <property type="match status" value="1"/>
</dbReference>
<dbReference type="InterPro" id="IPR001789">
    <property type="entry name" value="Sig_transdc_resp-reg_receiver"/>
</dbReference>
<dbReference type="Gene3D" id="1.10.10.10">
    <property type="entry name" value="Winged helix-like DNA-binding domain superfamily/Winged helix DNA-binding domain"/>
    <property type="match status" value="1"/>
</dbReference>
<name>A0A7X6RQI6_9ACTN</name>
<evidence type="ECO:0000256" key="2">
    <source>
        <dbReference type="PROSITE-ProRule" id="PRU00169"/>
    </source>
</evidence>
<dbReference type="Pfam" id="PF00486">
    <property type="entry name" value="Trans_reg_C"/>
    <property type="match status" value="1"/>
</dbReference>
<feature type="compositionally biased region" description="Gly residues" evidence="4">
    <location>
        <begin position="235"/>
        <end position="246"/>
    </location>
</feature>
<dbReference type="Gene3D" id="3.40.50.2300">
    <property type="match status" value="1"/>
</dbReference>
<dbReference type="InterPro" id="IPR001867">
    <property type="entry name" value="OmpR/PhoB-type_DNA-bd"/>
</dbReference>
<dbReference type="PANTHER" id="PTHR48111:SF50">
    <property type="entry name" value="KDP OPERON TRANSCRIPTIONAL REGULATORY PROTEIN KDPE"/>
    <property type="match status" value="1"/>
</dbReference>
<dbReference type="GO" id="GO:0032993">
    <property type="term" value="C:protein-DNA complex"/>
    <property type="evidence" value="ECO:0007669"/>
    <property type="project" value="TreeGrafter"/>
</dbReference>
<dbReference type="Proteomes" id="UP000553209">
    <property type="component" value="Unassembled WGS sequence"/>
</dbReference>
<dbReference type="InterPro" id="IPR011006">
    <property type="entry name" value="CheY-like_superfamily"/>
</dbReference>
<gene>
    <name evidence="7" type="ORF">HGB44_14335</name>
</gene>
<feature type="domain" description="OmpR/PhoB-type" evidence="6">
    <location>
        <begin position="136"/>
        <end position="235"/>
    </location>
</feature>
<dbReference type="RefSeq" id="WP_061078762.1">
    <property type="nucleotide sequence ID" value="NZ_JAAXPG010000012.1"/>
</dbReference>
<dbReference type="PROSITE" id="PS51755">
    <property type="entry name" value="OMPR_PHOB"/>
    <property type="match status" value="1"/>
</dbReference>
<dbReference type="InterPro" id="IPR036388">
    <property type="entry name" value="WH-like_DNA-bd_sf"/>
</dbReference>
<dbReference type="Gene3D" id="6.10.250.690">
    <property type="match status" value="1"/>
</dbReference>
<dbReference type="GO" id="GO:0005829">
    <property type="term" value="C:cytosol"/>
    <property type="evidence" value="ECO:0007669"/>
    <property type="project" value="TreeGrafter"/>
</dbReference>
<dbReference type="CDD" id="cd00383">
    <property type="entry name" value="trans_reg_C"/>
    <property type="match status" value="1"/>
</dbReference>
<dbReference type="Pfam" id="PF00072">
    <property type="entry name" value="Response_reg"/>
    <property type="match status" value="1"/>
</dbReference>
<dbReference type="PROSITE" id="PS50110">
    <property type="entry name" value="RESPONSE_REGULATORY"/>
    <property type="match status" value="1"/>
</dbReference>